<gene>
    <name evidence="2" type="ORF">E5163_04845</name>
</gene>
<keyword evidence="3" id="KW-1185">Reference proteome</keyword>
<name>A0A4V3RYH6_9PROT</name>
<protein>
    <submittedName>
        <fullName evidence="2">Uncharacterized protein</fullName>
    </submittedName>
</protein>
<comment type="caution">
    <text evidence="2">The sequence shown here is derived from an EMBL/GenBank/DDBJ whole genome shotgun (WGS) entry which is preliminary data.</text>
</comment>
<feature type="region of interest" description="Disordered" evidence="1">
    <location>
        <begin position="1"/>
        <end position="26"/>
    </location>
</feature>
<organism evidence="2 3">
    <name type="scientific">Marinicauda algicola</name>
    <dbReference type="NCBI Taxonomy" id="2029849"/>
    <lineage>
        <taxon>Bacteria</taxon>
        <taxon>Pseudomonadati</taxon>
        <taxon>Pseudomonadota</taxon>
        <taxon>Alphaproteobacteria</taxon>
        <taxon>Maricaulales</taxon>
        <taxon>Maricaulaceae</taxon>
        <taxon>Marinicauda</taxon>
    </lineage>
</organism>
<dbReference type="Proteomes" id="UP000308054">
    <property type="component" value="Unassembled WGS sequence"/>
</dbReference>
<accession>A0A4V3RYH6</accession>
<dbReference type="EMBL" id="SRXW01000001">
    <property type="protein sequence ID" value="TGY90449.1"/>
    <property type="molecule type" value="Genomic_DNA"/>
</dbReference>
<proteinExistence type="predicted"/>
<sequence length="112" mass="11973">MAITAANSRPARRAEPGTNDLEGAQIGVETSDHVLLSRKHFQGALAGRTPCPADRPGGRELTLAAICHGASPHRAEAARGERWKAVALQAKAASGYIEYIHRLHIYPSAPTR</sequence>
<evidence type="ECO:0000256" key="1">
    <source>
        <dbReference type="SAM" id="MobiDB-lite"/>
    </source>
</evidence>
<reference evidence="2 3" key="1">
    <citation type="journal article" date="2017" name="Int. J. Syst. Evol. Microbiol.">
        <title>Marinicauda algicola sp. nov., isolated from a marine red alga Rhodosorus marinus.</title>
        <authorList>
            <person name="Jeong S.E."/>
            <person name="Jeon S.H."/>
            <person name="Chun B.H."/>
            <person name="Kim D.W."/>
            <person name="Jeon C.O."/>
        </authorList>
    </citation>
    <scope>NUCLEOTIDE SEQUENCE [LARGE SCALE GENOMIC DNA]</scope>
    <source>
        <strain evidence="2 3">JCM 31718</strain>
    </source>
</reference>
<dbReference type="RefSeq" id="WP_135994948.1">
    <property type="nucleotide sequence ID" value="NZ_CP071057.1"/>
</dbReference>
<dbReference type="AlphaFoldDB" id="A0A4V3RYH6"/>
<evidence type="ECO:0000313" key="3">
    <source>
        <dbReference type="Proteomes" id="UP000308054"/>
    </source>
</evidence>
<evidence type="ECO:0000313" key="2">
    <source>
        <dbReference type="EMBL" id="TGY90449.1"/>
    </source>
</evidence>